<dbReference type="SUPFAM" id="SSF53254">
    <property type="entry name" value="Phosphoglycerate mutase-like"/>
    <property type="match status" value="1"/>
</dbReference>
<dbReference type="Gene3D" id="3.40.50.1240">
    <property type="entry name" value="Phosphoglycerate mutase-like"/>
    <property type="match status" value="1"/>
</dbReference>
<protein>
    <submittedName>
        <fullName evidence="1">Histidine phosphatase family protein</fullName>
    </submittedName>
</protein>
<dbReference type="EMBL" id="CP031222">
    <property type="protein sequence ID" value="AXI04637.1"/>
    <property type="molecule type" value="Genomic_DNA"/>
</dbReference>
<name>A0A345PBH8_9GAMM</name>
<dbReference type="OrthoDB" id="1428641at2"/>
<organism evidence="1 2">
    <name type="scientific">Aquirhabdus parva</name>
    <dbReference type="NCBI Taxonomy" id="2283318"/>
    <lineage>
        <taxon>Bacteria</taxon>
        <taxon>Pseudomonadati</taxon>
        <taxon>Pseudomonadota</taxon>
        <taxon>Gammaproteobacteria</taxon>
        <taxon>Moraxellales</taxon>
        <taxon>Moraxellaceae</taxon>
        <taxon>Aquirhabdus</taxon>
    </lineage>
</organism>
<dbReference type="KEGG" id="mbah:HYN46_09390"/>
<keyword evidence="2" id="KW-1185">Reference proteome</keyword>
<dbReference type="AlphaFoldDB" id="A0A345PBH8"/>
<dbReference type="Proteomes" id="UP000253940">
    <property type="component" value="Chromosome"/>
</dbReference>
<reference evidence="1 2" key="1">
    <citation type="submission" date="2018-07" db="EMBL/GenBank/DDBJ databases">
        <title>Genome sequencing of Moraxellaceae gen. HYN0046.</title>
        <authorList>
            <person name="Kim M."/>
            <person name="Yi H."/>
        </authorList>
    </citation>
    <scope>NUCLEOTIDE SEQUENCE [LARGE SCALE GENOMIC DNA]</scope>
    <source>
        <strain evidence="1 2">HYN0046</strain>
    </source>
</reference>
<evidence type="ECO:0000313" key="2">
    <source>
        <dbReference type="Proteomes" id="UP000253940"/>
    </source>
</evidence>
<dbReference type="InterPro" id="IPR029033">
    <property type="entry name" value="His_PPase_superfam"/>
</dbReference>
<evidence type="ECO:0000313" key="1">
    <source>
        <dbReference type="EMBL" id="AXI04637.1"/>
    </source>
</evidence>
<sequence>MHASLAQLPVAQPIVLLTRHSLRVAADGQGFASYALPLTEVGRELAYAWGEYLCNWTGREFRACLSSPIGRCVDTALRMLGGSLDENEENRTDIIETTLLVEPGSFVLDAARLSAVFRQYGALKFINAFLSKQVEGMKHPAQGVLDILSLLYDYLPSAENSVLLAVSHDTILAAFLAVMQDEPEITSEDWPEMMEGVFLWFDGDRFEDSQVHWVWRGIKKSRLVSSFVV</sequence>
<gene>
    <name evidence="1" type="ORF">HYN46_09390</name>
</gene>
<dbReference type="CDD" id="cd07040">
    <property type="entry name" value="HP"/>
    <property type="match status" value="1"/>
</dbReference>
<accession>A0A345PBH8</accession>
<proteinExistence type="predicted"/>